<keyword evidence="6" id="KW-0539">Nucleus</keyword>
<evidence type="ECO:0000313" key="8">
    <source>
        <dbReference type="EMBL" id="KAH7324799.1"/>
    </source>
</evidence>
<evidence type="ECO:0000256" key="4">
    <source>
        <dbReference type="ARBA" id="ARBA00023125"/>
    </source>
</evidence>
<protein>
    <recommendedName>
        <fullName evidence="7">Zn(2)-C6 fungal-type domain-containing protein</fullName>
    </recommendedName>
</protein>
<evidence type="ECO:0000259" key="7">
    <source>
        <dbReference type="PROSITE" id="PS50048"/>
    </source>
</evidence>
<keyword evidence="9" id="KW-1185">Reference proteome</keyword>
<evidence type="ECO:0000256" key="6">
    <source>
        <dbReference type="ARBA" id="ARBA00023242"/>
    </source>
</evidence>
<dbReference type="Proteomes" id="UP000813444">
    <property type="component" value="Unassembled WGS sequence"/>
</dbReference>
<dbReference type="PROSITE" id="PS50048">
    <property type="entry name" value="ZN2_CY6_FUNGAL_2"/>
    <property type="match status" value="1"/>
</dbReference>
<dbReference type="Pfam" id="PF00172">
    <property type="entry name" value="Zn_clus"/>
    <property type="match status" value="1"/>
</dbReference>
<keyword evidence="4" id="KW-0238">DNA-binding</keyword>
<evidence type="ECO:0000256" key="5">
    <source>
        <dbReference type="ARBA" id="ARBA00023163"/>
    </source>
</evidence>
<keyword evidence="2" id="KW-0862">Zinc</keyword>
<dbReference type="InterPro" id="IPR001138">
    <property type="entry name" value="Zn2Cys6_DnaBD"/>
</dbReference>
<evidence type="ECO:0000256" key="2">
    <source>
        <dbReference type="ARBA" id="ARBA00022833"/>
    </source>
</evidence>
<feature type="domain" description="Zn(2)-C6 fungal-type" evidence="7">
    <location>
        <begin position="30"/>
        <end position="58"/>
    </location>
</feature>
<dbReference type="SUPFAM" id="SSF57701">
    <property type="entry name" value="Zn2/Cys6 DNA-binding domain"/>
    <property type="match status" value="1"/>
</dbReference>
<organism evidence="8 9">
    <name type="scientific">Stachybotrys elegans</name>
    <dbReference type="NCBI Taxonomy" id="80388"/>
    <lineage>
        <taxon>Eukaryota</taxon>
        <taxon>Fungi</taxon>
        <taxon>Dikarya</taxon>
        <taxon>Ascomycota</taxon>
        <taxon>Pezizomycotina</taxon>
        <taxon>Sordariomycetes</taxon>
        <taxon>Hypocreomycetidae</taxon>
        <taxon>Hypocreales</taxon>
        <taxon>Stachybotryaceae</taxon>
        <taxon>Stachybotrys</taxon>
    </lineage>
</organism>
<proteinExistence type="predicted"/>
<dbReference type="InterPro" id="IPR036864">
    <property type="entry name" value="Zn2-C6_fun-type_DNA-bd_sf"/>
</dbReference>
<dbReference type="PROSITE" id="PS00463">
    <property type="entry name" value="ZN2_CY6_FUNGAL_1"/>
    <property type="match status" value="1"/>
</dbReference>
<dbReference type="GO" id="GO:0008270">
    <property type="term" value="F:zinc ion binding"/>
    <property type="evidence" value="ECO:0007669"/>
    <property type="project" value="InterPro"/>
</dbReference>
<dbReference type="CDD" id="cd00067">
    <property type="entry name" value="GAL4"/>
    <property type="match status" value="1"/>
</dbReference>
<dbReference type="OrthoDB" id="416217at2759"/>
<dbReference type="AlphaFoldDB" id="A0A8K0WUK0"/>
<evidence type="ECO:0000313" key="9">
    <source>
        <dbReference type="Proteomes" id="UP000813444"/>
    </source>
</evidence>
<gene>
    <name evidence="8" type="ORF">B0I35DRAFT_170150</name>
</gene>
<accession>A0A8K0WUK0</accession>
<keyword evidence="3" id="KW-0805">Transcription regulation</keyword>
<sequence length="499" mass="56797">MTNPGSNLIVFSLDNRKRQTRICTTRSRTGCRQCKQRRTKCDETKPSCSKCVAKGLVCDGMWVAKTAASPPSSICVSPRYETHIFPDQRSWDFFQLFIIASAPGGTLPAVAMVQLVPQIALQQPALRALCCAIGASAASFQFLNGGRLDERLHRESLQYHSEAVSLCRAFKGTTAQMLRLALMSAYLFMGFEIASNNVDSAFTHFRFAHYMMQQYVNVRCKEANLTPAELKFDYVESAIFCMLQRFTIHRWPGLPDNEQELDPSLKACCQGQRSEFLVDDAPESFHDVDESSKWWDITLHFLKHHLRPRRLEAIAQGDYHVVSALVTKAIETLRNWHTRFLPLAQKAQQTKQSDPWFHIQVLTMEALYSEAEYVAHALASHTKIGVPTSPKRWHLEMIKATRALLKPMRMRGKETLSDEYAALRPLGFVVYKSRDLEVLREVEKTLEMVQGNAEFAMALRTLIKIRDLEGWEQNQQLVATVRSWAWFFTSTGCAGLTDM</sequence>
<name>A0A8K0WUK0_9HYPO</name>
<dbReference type="InterPro" id="IPR052360">
    <property type="entry name" value="Transcr_Regulatory_Proteins"/>
</dbReference>
<dbReference type="PANTHER" id="PTHR36206">
    <property type="entry name" value="ASPERCRYPTIN BIOSYNTHESIS CLUSTER-SPECIFIC TRANSCRIPTION REGULATOR ATNN-RELATED"/>
    <property type="match status" value="1"/>
</dbReference>
<dbReference type="GO" id="GO:0003677">
    <property type="term" value="F:DNA binding"/>
    <property type="evidence" value="ECO:0007669"/>
    <property type="project" value="UniProtKB-KW"/>
</dbReference>
<keyword evidence="5" id="KW-0804">Transcription</keyword>
<evidence type="ECO:0000256" key="3">
    <source>
        <dbReference type="ARBA" id="ARBA00023015"/>
    </source>
</evidence>
<evidence type="ECO:0000256" key="1">
    <source>
        <dbReference type="ARBA" id="ARBA00022723"/>
    </source>
</evidence>
<keyword evidence="1" id="KW-0479">Metal-binding</keyword>
<dbReference type="GO" id="GO:0000981">
    <property type="term" value="F:DNA-binding transcription factor activity, RNA polymerase II-specific"/>
    <property type="evidence" value="ECO:0007669"/>
    <property type="project" value="InterPro"/>
</dbReference>
<reference evidence="8" key="1">
    <citation type="journal article" date="2021" name="Nat. Commun.">
        <title>Genetic determinants of endophytism in the Arabidopsis root mycobiome.</title>
        <authorList>
            <person name="Mesny F."/>
            <person name="Miyauchi S."/>
            <person name="Thiergart T."/>
            <person name="Pickel B."/>
            <person name="Atanasova L."/>
            <person name="Karlsson M."/>
            <person name="Huettel B."/>
            <person name="Barry K.W."/>
            <person name="Haridas S."/>
            <person name="Chen C."/>
            <person name="Bauer D."/>
            <person name="Andreopoulos W."/>
            <person name="Pangilinan J."/>
            <person name="LaButti K."/>
            <person name="Riley R."/>
            <person name="Lipzen A."/>
            <person name="Clum A."/>
            <person name="Drula E."/>
            <person name="Henrissat B."/>
            <person name="Kohler A."/>
            <person name="Grigoriev I.V."/>
            <person name="Martin F.M."/>
            <person name="Hacquard S."/>
        </authorList>
    </citation>
    <scope>NUCLEOTIDE SEQUENCE</scope>
    <source>
        <strain evidence="8">MPI-CAGE-CH-0235</strain>
    </source>
</reference>
<dbReference type="PANTHER" id="PTHR36206:SF4">
    <property type="entry name" value="HYPOTHETICAL CONSERVED PROTEIN (EUROFUNG)-RELATED"/>
    <property type="match status" value="1"/>
</dbReference>
<dbReference type="SMART" id="SM00066">
    <property type="entry name" value="GAL4"/>
    <property type="match status" value="1"/>
</dbReference>
<comment type="caution">
    <text evidence="8">The sequence shown here is derived from an EMBL/GenBank/DDBJ whole genome shotgun (WGS) entry which is preliminary data.</text>
</comment>
<dbReference type="Gene3D" id="4.10.240.10">
    <property type="entry name" value="Zn(2)-C6 fungal-type DNA-binding domain"/>
    <property type="match status" value="1"/>
</dbReference>
<dbReference type="EMBL" id="JAGPNK010000003">
    <property type="protein sequence ID" value="KAH7324799.1"/>
    <property type="molecule type" value="Genomic_DNA"/>
</dbReference>